<evidence type="ECO:0000313" key="4">
    <source>
        <dbReference type="EMBL" id="GAO31436.1"/>
    </source>
</evidence>
<feature type="transmembrane region" description="Helical" evidence="1">
    <location>
        <begin position="12"/>
        <end position="32"/>
    </location>
</feature>
<dbReference type="STRING" id="1236989.JCM15548_13796"/>
<dbReference type="Pfam" id="PF22570">
    <property type="entry name" value="LiaF-TM"/>
    <property type="match status" value="1"/>
</dbReference>
<protein>
    <recommendedName>
        <fullName evidence="6">Cell wall-active antibiotics response LiaF-like C-terminal domain-containing protein</fullName>
    </recommendedName>
</protein>
<proteinExistence type="predicted"/>
<reference evidence="4 5" key="1">
    <citation type="journal article" date="2015" name="Microbes Environ.">
        <title>Distribution and evolution of nitrogen fixation genes in the phylum bacteroidetes.</title>
        <authorList>
            <person name="Inoue J."/>
            <person name="Oshima K."/>
            <person name="Suda W."/>
            <person name="Sakamoto M."/>
            <person name="Iino T."/>
            <person name="Noda S."/>
            <person name="Hongoh Y."/>
            <person name="Hattori M."/>
            <person name="Ohkuma M."/>
        </authorList>
    </citation>
    <scope>NUCLEOTIDE SEQUENCE [LARGE SCALE GENOMIC DNA]</scope>
    <source>
        <strain evidence="4">JCM 15548</strain>
    </source>
</reference>
<dbReference type="AlphaFoldDB" id="A0A0E9M237"/>
<name>A0A0E9M237_9BACT</name>
<feature type="domain" description="LiaF transmembrane" evidence="3">
    <location>
        <begin position="12"/>
        <end position="106"/>
    </location>
</feature>
<dbReference type="InterPro" id="IPR024425">
    <property type="entry name" value="LiaF-like_C"/>
</dbReference>
<comment type="caution">
    <text evidence="4">The sequence shown here is derived from an EMBL/GenBank/DDBJ whole genome shotgun (WGS) entry which is preliminary data.</text>
</comment>
<evidence type="ECO:0000259" key="2">
    <source>
        <dbReference type="Pfam" id="PF09922"/>
    </source>
</evidence>
<dbReference type="InterPro" id="IPR054331">
    <property type="entry name" value="LiaF_TM"/>
</dbReference>
<feature type="transmembrane region" description="Helical" evidence="1">
    <location>
        <begin position="62"/>
        <end position="80"/>
    </location>
</feature>
<dbReference type="Proteomes" id="UP000032900">
    <property type="component" value="Unassembled WGS sequence"/>
</dbReference>
<evidence type="ECO:0000256" key="1">
    <source>
        <dbReference type="SAM" id="Phobius"/>
    </source>
</evidence>
<keyword evidence="1" id="KW-1133">Transmembrane helix</keyword>
<evidence type="ECO:0000259" key="3">
    <source>
        <dbReference type="Pfam" id="PF22570"/>
    </source>
</evidence>
<keyword evidence="5" id="KW-1185">Reference proteome</keyword>
<dbReference type="OrthoDB" id="129627at2"/>
<feature type="domain" description="Cell wall-active antibiotics response LiaF-like C-terminal" evidence="2">
    <location>
        <begin position="138"/>
        <end position="200"/>
    </location>
</feature>
<organism evidence="4 5">
    <name type="scientific">Geofilum rubicundum JCM 15548</name>
    <dbReference type="NCBI Taxonomy" id="1236989"/>
    <lineage>
        <taxon>Bacteria</taxon>
        <taxon>Pseudomonadati</taxon>
        <taxon>Bacteroidota</taxon>
        <taxon>Bacteroidia</taxon>
        <taxon>Marinilabiliales</taxon>
        <taxon>Marinilabiliaceae</taxon>
        <taxon>Geofilum</taxon>
    </lineage>
</organism>
<gene>
    <name evidence="4" type="ORF">JCM15548_13796</name>
</gene>
<keyword evidence="1" id="KW-0472">Membrane</keyword>
<dbReference type="PANTHER" id="PTHR40763">
    <property type="entry name" value="MEMBRANE PROTEIN-RELATED"/>
    <property type="match status" value="1"/>
</dbReference>
<dbReference type="PANTHER" id="PTHR40763:SF5">
    <property type="entry name" value="MEMBRANE PROTEIN"/>
    <property type="match status" value="1"/>
</dbReference>
<evidence type="ECO:0008006" key="6">
    <source>
        <dbReference type="Google" id="ProtNLM"/>
    </source>
</evidence>
<accession>A0A0E9M237</accession>
<feature type="transmembrane region" description="Helical" evidence="1">
    <location>
        <begin position="38"/>
        <end position="55"/>
    </location>
</feature>
<sequence length="233" mass="25509">MDKCKSSKRFGFGIVVLLAGLVLLLGNLGVIPEPFHGVIMRWPMILVAIAVVNFINREWLGGLILLAIGSYFLMPDLVPGFSFYDIWKFWPVFLILIGLAIMKGKHPKHSPHPVSYHSNSEDVIEEVVVFGGNVSRVQSQNFKGGEITSIFGGSEVHLTDAVLSPEGAVLEMTAIFGGVKLIVPRDWHIKIEVSSILGGFNDKRVPMGDRADLSRTLTIKGTTIFGGGELMSY</sequence>
<evidence type="ECO:0000313" key="5">
    <source>
        <dbReference type="Proteomes" id="UP000032900"/>
    </source>
</evidence>
<dbReference type="Pfam" id="PF09922">
    <property type="entry name" value="LiaF-like_C"/>
    <property type="match status" value="1"/>
</dbReference>
<dbReference type="RefSeq" id="WP_062127552.1">
    <property type="nucleotide sequence ID" value="NZ_BAZW01000048.1"/>
</dbReference>
<keyword evidence="1" id="KW-0812">Transmembrane</keyword>
<dbReference type="EMBL" id="BAZW01000048">
    <property type="protein sequence ID" value="GAO31436.1"/>
    <property type="molecule type" value="Genomic_DNA"/>
</dbReference>